<comment type="subcellular location">
    <subcellularLocation>
        <location evidence="1">Membrane</location>
        <topology evidence="1">Multi-pass membrane protein</topology>
    </subcellularLocation>
</comment>
<dbReference type="PANTHER" id="PTHR41394">
    <property type="entry name" value="MAGNESIUM TRANSPORTER MGTE"/>
    <property type="match status" value="1"/>
</dbReference>
<dbReference type="Proteomes" id="UP000472676">
    <property type="component" value="Unassembled WGS sequence"/>
</dbReference>
<evidence type="ECO:0000256" key="2">
    <source>
        <dbReference type="ARBA" id="ARBA00009749"/>
    </source>
</evidence>
<dbReference type="Gene3D" id="1.10.357.20">
    <property type="entry name" value="SLC41 divalent cation transporters, integral membrane domain"/>
    <property type="match status" value="1"/>
</dbReference>
<keyword evidence="8" id="KW-0129">CBS domain</keyword>
<organism evidence="11 12">
    <name type="scientific">Solimonas terrae</name>
    <dbReference type="NCBI Taxonomy" id="1396819"/>
    <lineage>
        <taxon>Bacteria</taxon>
        <taxon>Pseudomonadati</taxon>
        <taxon>Pseudomonadota</taxon>
        <taxon>Gammaproteobacteria</taxon>
        <taxon>Nevskiales</taxon>
        <taxon>Nevskiaceae</taxon>
        <taxon>Solimonas</taxon>
    </lineage>
</organism>
<keyword evidence="12" id="KW-1185">Reference proteome</keyword>
<dbReference type="PANTHER" id="PTHR41394:SF5">
    <property type="entry name" value="SLC41A_MGTE INTEGRAL MEMBRANE DOMAIN-CONTAINING PROTEIN"/>
    <property type="match status" value="1"/>
</dbReference>
<dbReference type="PROSITE" id="PS51371">
    <property type="entry name" value="CBS"/>
    <property type="match status" value="2"/>
</dbReference>
<feature type="transmembrane region" description="Helical" evidence="9">
    <location>
        <begin position="295"/>
        <end position="315"/>
    </location>
</feature>
<keyword evidence="6 9" id="KW-1133">Transmembrane helix</keyword>
<dbReference type="InterPro" id="IPR000644">
    <property type="entry name" value="CBS_dom"/>
</dbReference>
<evidence type="ECO:0000313" key="11">
    <source>
        <dbReference type="EMBL" id="NGY06609.1"/>
    </source>
</evidence>
<gene>
    <name evidence="11" type="ORF">G7Y85_17680</name>
</gene>
<keyword evidence="4 9" id="KW-0812">Transmembrane</keyword>
<dbReference type="SUPFAM" id="SSF54631">
    <property type="entry name" value="CBS-domain pair"/>
    <property type="match status" value="1"/>
</dbReference>
<feature type="domain" description="CBS" evidence="10">
    <location>
        <begin position="76"/>
        <end position="137"/>
    </location>
</feature>
<feature type="transmembrane region" description="Helical" evidence="9">
    <location>
        <begin position="327"/>
        <end position="354"/>
    </location>
</feature>
<feature type="transmembrane region" description="Helical" evidence="9">
    <location>
        <begin position="223"/>
        <end position="241"/>
    </location>
</feature>
<keyword evidence="7 9" id="KW-0472">Membrane</keyword>
<name>A0A6M2BXG8_9GAMM</name>
<dbReference type="Pfam" id="PF01769">
    <property type="entry name" value="MgtE"/>
    <property type="match status" value="1"/>
</dbReference>
<sequence length="390" mass="42154">MDDQGLSELVRAVVSRVPLDAAELLKHETPERVAAVFERLPRNFARDVATHLPASLRPIDGVTADTAMPGTVADLMEPVTGLLPEHATVHDAIEFLRASRDAQQITYLYTVDRDERLSGLVVIRDLLLSRPDQALSEIMLPAPFSLSPDLDASEAIKAAVHRHYPVYPVVDAQGRMCGVIRGWRLFEQQAIEITAQSGQMVGVDKEERIDTTLWTAFRMRHPWLQVNLLTAFAAGFIVSLFEGTISQIVALAAFLPILAGQSGNTGCQALAITLRGITLGDLAKFPVRKLIGKELMLGAMNGCFTGVIAAAAMWWTAAHEHNPQAPMLALVIWLAMIGGCTLSGLFGVMVPLTLRRFGADPVTASSIFLTTGTDIAGMGLMLTLATVLVL</sequence>
<evidence type="ECO:0000256" key="5">
    <source>
        <dbReference type="ARBA" id="ARBA00022842"/>
    </source>
</evidence>
<dbReference type="GO" id="GO:0008324">
    <property type="term" value="F:monoatomic cation transmembrane transporter activity"/>
    <property type="evidence" value="ECO:0007669"/>
    <property type="project" value="InterPro"/>
</dbReference>
<evidence type="ECO:0000313" key="12">
    <source>
        <dbReference type="Proteomes" id="UP000472676"/>
    </source>
</evidence>
<evidence type="ECO:0000256" key="8">
    <source>
        <dbReference type="PROSITE-ProRule" id="PRU00703"/>
    </source>
</evidence>
<evidence type="ECO:0000256" key="1">
    <source>
        <dbReference type="ARBA" id="ARBA00004141"/>
    </source>
</evidence>
<keyword evidence="3" id="KW-0813">Transport</keyword>
<dbReference type="Pfam" id="PF00571">
    <property type="entry name" value="CBS"/>
    <property type="match status" value="1"/>
</dbReference>
<dbReference type="Gene3D" id="3.10.580.10">
    <property type="entry name" value="CBS-domain"/>
    <property type="match status" value="1"/>
</dbReference>
<dbReference type="InterPro" id="IPR006667">
    <property type="entry name" value="SLC41_membr_dom"/>
</dbReference>
<dbReference type="RefSeq" id="WP_166260463.1">
    <property type="nucleotide sequence ID" value="NZ_JAAMOW010000009.1"/>
</dbReference>
<feature type="transmembrane region" description="Helical" evidence="9">
    <location>
        <begin position="366"/>
        <end position="389"/>
    </location>
</feature>
<reference evidence="11 12" key="1">
    <citation type="journal article" date="2014" name="Int. J. Syst. Evol. Microbiol.">
        <title>Solimonas terrae sp. nov., isolated from soil.</title>
        <authorList>
            <person name="Kim S.J."/>
            <person name="Moon J.Y."/>
            <person name="Weon H.Y."/>
            <person name="Ahn J.H."/>
            <person name="Chen W.M."/>
            <person name="Kwon S.W."/>
        </authorList>
    </citation>
    <scope>NUCLEOTIDE SEQUENCE [LARGE SCALE GENOMIC DNA]</scope>
    <source>
        <strain evidence="11 12">KIS83-12</strain>
    </source>
</reference>
<accession>A0A6M2BXG8</accession>
<protein>
    <submittedName>
        <fullName evidence="11">Magnesium transporter</fullName>
    </submittedName>
</protein>
<proteinExistence type="inferred from homology"/>
<evidence type="ECO:0000256" key="3">
    <source>
        <dbReference type="ARBA" id="ARBA00022448"/>
    </source>
</evidence>
<evidence type="ECO:0000259" key="10">
    <source>
        <dbReference type="PROSITE" id="PS51371"/>
    </source>
</evidence>
<evidence type="ECO:0000256" key="4">
    <source>
        <dbReference type="ARBA" id="ARBA00022692"/>
    </source>
</evidence>
<comment type="similarity">
    <text evidence="2">Belongs to the SLC41A transporter family.</text>
</comment>
<evidence type="ECO:0000256" key="7">
    <source>
        <dbReference type="ARBA" id="ARBA00023136"/>
    </source>
</evidence>
<keyword evidence="5" id="KW-0460">Magnesium</keyword>
<comment type="caution">
    <text evidence="11">The sequence shown here is derived from an EMBL/GenBank/DDBJ whole genome shotgun (WGS) entry which is preliminary data.</text>
</comment>
<dbReference type="EMBL" id="JAAMOW010000009">
    <property type="protein sequence ID" value="NGY06609.1"/>
    <property type="molecule type" value="Genomic_DNA"/>
</dbReference>
<evidence type="ECO:0000256" key="6">
    <source>
        <dbReference type="ARBA" id="ARBA00022989"/>
    </source>
</evidence>
<dbReference type="SUPFAM" id="SSF161093">
    <property type="entry name" value="MgtE membrane domain-like"/>
    <property type="match status" value="1"/>
</dbReference>
<dbReference type="InterPro" id="IPR046342">
    <property type="entry name" value="CBS_dom_sf"/>
</dbReference>
<dbReference type="GO" id="GO:0016020">
    <property type="term" value="C:membrane"/>
    <property type="evidence" value="ECO:0007669"/>
    <property type="project" value="UniProtKB-SubCell"/>
</dbReference>
<feature type="domain" description="CBS" evidence="10">
    <location>
        <begin position="139"/>
        <end position="197"/>
    </location>
</feature>
<evidence type="ECO:0000256" key="9">
    <source>
        <dbReference type="SAM" id="Phobius"/>
    </source>
</evidence>
<dbReference type="AlphaFoldDB" id="A0A6M2BXG8"/>
<dbReference type="InterPro" id="IPR036739">
    <property type="entry name" value="SLC41_membr_dom_sf"/>
</dbReference>